<dbReference type="Proteomes" id="UP000601435">
    <property type="component" value="Unassembled WGS sequence"/>
</dbReference>
<organism evidence="2 3">
    <name type="scientific">Symbiodinium necroappetens</name>
    <dbReference type="NCBI Taxonomy" id="1628268"/>
    <lineage>
        <taxon>Eukaryota</taxon>
        <taxon>Sar</taxon>
        <taxon>Alveolata</taxon>
        <taxon>Dinophyceae</taxon>
        <taxon>Suessiales</taxon>
        <taxon>Symbiodiniaceae</taxon>
        <taxon>Symbiodinium</taxon>
    </lineage>
</organism>
<protein>
    <submittedName>
        <fullName evidence="2">Uncharacterized protein</fullName>
    </submittedName>
</protein>
<reference evidence="2" key="1">
    <citation type="submission" date="2021-02" db="EMBL/GenBank/DDBJ databases">
        <authorList>
            <person name="Dougan E. K."/>
            <person name="Rhodes N."/>
            <person name="Thang M."/>
            <person name="Chan C."/>
        </authorList>
    </citation>
    <scope>NUCLEOTIDE SEQUENCE</scope>
</reference>
<evidence type="ECO:0000313" key="2">
    <source>
        <dbReference type="EMBL" id="CAE7170423.1"/>
    </source>
</evidence>
<evidence type="ECO:0000313" key="3">
    <source>
        <dbReference type="Proteomes" id="UP000601435"/>
    </source>
</evidence>
<dbReference type="EMBL" id="CAJNJA010002726">
    <property type="protein sequence ID" value="CAE7170423.1"/>
    <property type="molecule type" value="Genomic_DNA"/>
</dbReference>
<evidence type="ECO:0000256" key="1">
    <source>
        <dbReference type="SAM" id="MobiDB-lite"/>
    </source>
</evidence>
<feature type="region of interest" description="Disordered" evidence="1">
    <location>
        <begin position="30"/>
        <end position="70"/>
    </location>
</feature>
<accession>A0A812IVC8</accession>
<gene>
    <name evidence="2" type="ORF">SNEC2469_LOCUS483</name>
</gene>
<dbReference type="AlphaFoldDB" id="A0A812IVC8"/>
<proteinExistence type="predicted"/>
<feature type="non-terminal residue" evidence="2">
    <location>
        <position position="70"/>
    </location>
</feature>
<sequence length="70" mass="7944">MRDDNADFLIPTPAEVPITQEVAGWCQAKRWSGVRKNRQTPKSDQEAQQAEDDPRNAKVVGWQCQDGPFM</sequence>
<comment type="caution">
    <text evidence="2">The sequence shown here is derived from an EMBL/GenBank/DDBJ whole genome shotgun (WGS) entry which is preliminary data.</text>
</comment>
<name>A0A812IVC8_9DINO</name>
<keyword evidence="3" id="KW-1185">Reference proteome</keyword>
<dbReference type="OrthoDB" id="10333525at2759"/>